<dbReference type="InterPro" id="IPR036390">
    <property type="entry name" value="WH_DNA-bd_sf"/>
</dbReference>
<keyword evidence="6" id="KW-1185">Reference proteome</keyword>
<dbReference type="Pfam" id="PF01022">
    <property type="entry name" value="HTH_5"/>
    <property type="match status" value="1"/>
</dbReference>
<dbReference type="RefSeq" id="WP_202958541.1">
    <property type="nucleotide sequence ID" value="NZ_JAPCID010000016.1"/>
</dbReference>
<dbReference type="PROSITE" id="PS50987">
    <property type="entry name" value="HTH_ARSR_2"/>
    <property type="match status" value="1"/>
</dbReference>
<gene>
    <name evidence="5" type="ORF">OJ962_13605</name>
</gene>
<protein>
    <submittedName>
        <fullName evidence="5">Metalloregulator ArsR/SmtB family transcription factor</fullName>
    </submittedName>
</protein>
<evidence type="ECO:0000313" key="6">
    <source>
        <dbReference type="Proteomes" id="UP001147700"/>
    </source>
</evidence>
<comment type="caution">
    <text evidence="5">The sequence shown here is derived from an EMBL/GenBank/DDBJ whole genome shotgun (WGS) entry which is preliminary data.</text>
</comment>
<reference evidence="5" key="1">
    <citation type="submission" date="2022-10" db="EMBL/GenBank/DDBJ databases">
        <title>The WGS of Solirubrobacter sp. CPCC 204708.</title>
        <authorList>
            <person name="Jiang Z."/>
        </authorList>
    </citation>
    <scope>NUCLEOTIDE SEQUENCE</scope>
    <source>
        <strain evidence="5">CPCC 204708</strain>
    </source>
</reference>
<evidence type="ECO:0000313" key="5">
    <source>
        <dbReference type="EMBL" id="MDA0138533.1"/>
    </source>
</evidence>
<evidence type="ECO:0000256" key="1">
    <source>
        <dbReference type="ARBA" id="ARBA00023015"/>
    </source>
</evidence>
<keyword evidence="1" id="KW-0805">Transcription regulation</keyword>
<dbReference type="Proteomes" id="UP001147700">
    <property type="component" value="Unassembled WGS sequence"/>
</dbReference>
<keyword evidence="2" id="KW-0238">DNA-binding</keyword>
<dbReference type="SMART" id="SM00418">
    <property type="entry name" value="HTH_ARSR"/>
    <property type="match status" value="1"/>
</dbReference>
<accession>A0ABT4RJ00</accession>
<feature type="domain" description="HTH arsR-type" evidence="4">
    <location>
        <begin position="18"/>
        <end position="109"/>
    </location>
</feature>
<dbReference type="PANTHER" id="PTHR33154:SF18">
    <property type="entry name" value="ARSENICAL RESISTANCE OPERON REPRESSOR"/>
    <property type="match status" value="1"/>
</dbReference>
<dbReference type="EMBL" id="JAPCID010000016">
    <property type="protein sequence ID" value="MDA0138533.1"/>
    <property type="molecule type" value="Genomic_DNA"/>
</dbReference>
<keyword evidence="3" id="KW-0804">Transcription</keyword>
<organism evidence="5 6">
    <name type="scientific">Solirubrobacter deserti</name>
    <dbReference type="NCBI Taxonomy" id="2282478"/>
    <lineage>
        <taxon>Bacteria</taxon>
        <taxon>Bacillati</taxon>
        <taxon>Actinomycetota</taxon>
        <taxon>Thermoleophilia</taxon>
        <taxon>Solirubrobacterales</taxon>
        <taxon>Solirubrobacteraceae</taxon>
        <taxon>Solirubrobacter</taxon>
    </lineage>
</organism>
<dbReference type="InterPro" id="IPR001845">
    <property type="entry name" value="HTH_ArsR_DNA-bd_dom"/>
</dbReference>
<dbReference type="InterPro" id="IPR036388">
    <property type="entry name" value="WH-like_DNA-bd_sf"/>
</dbReference>
<dbReference type="PRINTS" id="PR00778">
    <property type="entry name" value="HTHARSR"/>
</dbReference>
<dbReference type="SUPFAM" id="SSF46785">
    <property type="entry name" value="Winged helix' DNA-binding domain"/>
    <property type="match status" value="1"/>
</dbReference>
<dbReference type="InterPro" id="IPR051081">
    <property type="entry name" value="HTH_MetalResp_TranReg"/>
</dbReference>
<dbReference type="CDD" id="cd00090">
    <property type="entry name" value="HTH_ARSR"/>
    <property type="match status" value="1"/>
</dbReference>
<sequence length="109" mass="11967">MTSLPVVSCCPPLGAPRLSDDEVVELERVFKALADRHRVRILNRLLSAGGEAVCVCEFEDMLGLKQSTVSYHLKQLLEAGIVEREKRGSFAYFSLAEGALAYVRGLLGE</sequence>
<name>A0ABT4RJ00_9ACTN</name>
<dbReference type="PANTHER" id="PTHR33154">
    <property type="entry name" value="TRANSCRIPTIONAL REGULATOR, ARSR FAMILY"/>
    <property type="match status" value="1"/>
</dbReference>
<evidence type="ECO:0000259" key="4">
    <source>
        <dbReference type="PROSITE" id="PS50987"/>
    </source>
</evidence>
<dbReference type="InterPro" id="IPR011991">
    <property type="entry name" value="ArsR-like_HTH"/>
</dbReference>
<proteinExistence type="predicted"/>
<dbReference type="NCBIfam" id="NF033788">
    <property type="entry name" value="HTH_metalloreg"/>
    <property type="match status" value="1"/>
</dbReference>
<evidence type="ECO:0000256" key="2">
    <source>
        <dbReference type="ARBA" id="ARBA00023125"/>
    </source>
</evidence>
<dbReference type="Gene3D" id="1.10.10.10">
    <property type="entry name" value="Winged helix-like DNA-binding domain superfamily/Winged helix DNA-binding domain"/>
    <property type="match status" value="1"/>
</dbReference>
<evidence type="ECO:0000256" key="3">
    <source>
        <dbReference type="ARBA" id="ARBA00023163"/>
    </source>
</evidence>